<evidence type="ECO:0000313" key="4">
    <source>
        <dbReference type="EMBL" id="TBT94593.1"/>
    </source>
</evidence>
<dbReference type="InterPro" id="IPR003719">
    <property type="entry name" value="Phenazine_PhzF-like"/>
</dbReference>
<dbReference type="Gene3D" id="3.10.310.10">
    <property type="entry name" value="Diaminopimelate Epimerase, Chain A, domain 1"/>
    <property type="match status" value="1"/>
</dbReference>
<organism evidence="4 5">
    <name type="scientific">Propioniciclava tarda</name>
    <dbReference type="NCBI Taxonomy" id="433330"/>
    <lineage>
        <taxon>Bacteria</taxon>
        <taxon>Bacillati</taxon>
        <taxon>Actinomycetota</taxon>
        <taxon>Actinomycetes</taxon>
        <taxon>Propionibacteriales</taxon>
        <taxon>Propionibacteriaceae</taxon>
        <taxon>Propioniciclava</taxon>
    </lineage>
</organism>
<keyword evidence="2" id="KW-0413">Isomerase</keyword>
<dbReference type="AlphaFoldDB" id="A0A4Q9KJI7"/>
<dbReference type="PANTHER" id="PTHR13774:SF39">
    <property type="entry name" value="BIOSYNTHESIS PROTEIN, PUTATIVE-RELATED"/>
    <property type="match status" value="1"/>
</dbReference>
<dbReference type="Proteomes" id="UP000291933">
    <property type="component" value="Unassembled WGS sequence"/>
</dbReference>
<comment type="caution">
    <text evidence="4">The sequence shown here is derived from an EMBL/GenBank/DDBJ whole genome shotgun (WGS) entry which is preliminary data.</text>
</comment>
<comment type="similarity">
    <text evidence="1">Belongs to the PhzF family.</text>
</comment>
<dbReference type="GO" id="GO:0016853">
    <property type="term" value="F:isomerase activity"/>
    <property type="evidence" value="ECO:0007669"/>
    <property type="project" value="UniProtKB-KW"/>
</dbReference>
<evidence type="ECO:0000313" key="5">
    <source>
        <dbReference type="Proteomes" id="UP000291933"/>
    </source>
</evidence>
<evidence type="ECO:0000256" key="2">
    <source>
        <dbReference type="ARBA" id="ARBA00023235"/>
    </source>
</evidence>
<dbReference type="SUPFAM" id="SSF54506">
    <property type="entry name" value="Diaminopimelate epimerase-like"/>
    <property type="match status" value="1"/>
</dbReference>
<dbReference type="Pfam" id="PF02567">
    <property type="entry name" value="PhzC-PhzF"/>
    <property type="match status" value="2"/>
</dbReference>
<sequence length="222" mass="22417">MTQTILEYAAFTDAGRGGNPAGVVLDAGALSEPEMLAIAAWLGHSETAFVSPLPGERRVGVHSFSPDAGVPFCGHATVAAAAALASRTGVGDYLVETPVGPIALSTSERDVFDAFTFDASVVRGLLDAHGWTGTVTVLLDAGGGGWEARNLFPVGAITEDPATGSAAASTGAYLRALGEPTPFDLVIRKDRHVGRPSVLQGPVPATGGIEVSGSAAPLGGVR</sequence>
<protein>
    <submittedName>
        <fullName evidence="4">PhzF family phenazine biosynthesis protein</fullName>
    </submittedName>
</protein>
<dbReference type="RefSeq" id="WP_131172295.1">
    <property type="nucleotide sequence ID" value="NZ_FXTL01000011.1"/>
</dbReference>
<feature type="region of interest" description="Disordered" evidence="3">
    <location>
        <begin position="198"/>
        <end position="222"/>
    </location>
</feature>
<dbReference type="EMBL" id="SDMR01000011">
    <property type="protein sequence ID" value="TBT94593.1"/>
    <property type="molecule type" value="Genomic_DNA"/>
</dbReference>
<evidence type="ECO:0000256" key="1">
    <source>
        <dbReference type="ARBA" id="ARBA00008270"/>
    </source>
</evidence>
<reference evidence="4 5" key="1">
    <citation type="submission" date="2019-01" db="EMBL/GenBank/DDBJ databases">
        <title>Lactibacter flavus gen. nov., sp. nov., a novel bacterium of the family Propionibacteriaceae isolated from raw milk and dairy products.</title>
        <authorList>
            <person name="Huptas C."/>
            <person name="Wenning M."/>
            <person name="Breitenwieser F."/>
            <person name="Doll E."/>
            <person name="Von Neubeck M."/>
            <person name="Busse H.-J."/>
            <person name="Scherer S."/>
        </authorList>
    </citation>
    <scope>NUCLEOTIDE SEQUENCE [LARGE SCALE GENOMIC DNA]</scope>
    <source>
        <strain evidence="4 5">DSM 22130</strain>
    </source>
</reference>
<accession>A0A4Q9KJI7</accession>
<proteinExistence type="inferred from homology"/>
<gene>
    <name evidence="4" type="ORF">ET996_09325</name>
</gene>
<name>A0A4Q9KJI7_PROTD</name>
<dbReference type="NCBIfam" id="TIGR00654">
    <property type="entry name" value="PhzF_family"/>
    <property type="match status" value="1"/>
</dbReference>
<dbReference type="OrthoDB" id="9788221at2"/>
<dbReference type="PANTHER" id="PTHR13774">
    <property type="entry name" value="PHENAZINE BIOSYNTHESIS PROTEIN"/>
    <property type="match status" value="1"/>
</dbReference>
<dbReference type="GO" id="GO:0005737">
    <property type="term" value="C:cytoplasm"/>
    <property type="evidence" value="ECO:0007669"/>
    <property type="project" value="TreeGrafter"/>
</dbReference>
<keyword evidence="5" id="KW-1185">Reference proteome</keyword>
<evidence type="ECO:0000256" key="3">
    <source>
        <dbReference type="SAM" id="MobiDB-lite"/>
    </source>
</evidence>